<dbReference type="OMA" id="PINHHSF"/>
<dbReference type="Pfam" id="PF12349">
    <property type="entry name" value="Sterol-sensing"/>
    <property type="match status" value="1"/>
</dbReference>
<reference evidence="11 12" key="1">
    <citation type="journal article" date="2014" name="Nat. Genet.">
        <title>Whole-genome sequence of a flatfish provides insights into ZW sex chromosome evolution and adaptation to a benthic lifestyle.</title>
        <authorList>
            <person name="Chen S."/>
            <person name="Zhang G."/>
            <person name="Shao C."/>
            <person name="Huang Q."/>
            <person name="Liu G."/>
            <person name="Zhang P."/>
            <person name="Song W."/>
            <person name="An N."/>
            <person name="Chalopin D."/>
            <person name="Volff J.N."/>
            <person name="Hong Y."/>
            <person name="Li Q."/>
            <person name="Sha Z."/>
            <person name="Zhou H."/>
            <person name="Xie M."/>
            <person name="Yu Q."/>
            <person name="Liu Y."/>
            <person name="Xiang H."/>
            <person name="Wang N."/>
            <person name="Wu K."/>
            <person name="Yang C."/>
            <person name="Zhou Q."/>
            <person name="Liao X."/>
            <person name="Yang L."/>
            <person name="Hu Q."/>
            <person name="Zhang J."/>
            <person name="Meng L."/>
            <person name="Jin L."/>
            <person name="Tian Y."/>
            <person name="Lian J."/>
            <person name="Yang J."/>
            <person name="Miao G."/>
            <person name="Liu S."/>
            <person name="Liang Z."/>
            <person name="Yan F."/>
            <person name="Li Y."/>
            <person name="Sun B."/>
            <person name="Zhang H."/>
            <person name="Zhang J."/>
            <person name="Zhu Y."/>
            <person name="Du M."/>
            <person name="Zhao Y."/>
            <person name="Schartl M."/>
            <person name="Tang Q."/>
            <person name="Wang J."/>
        </authorList>
    </citation>
    <scope>NUCLEOTIDE SEQUENCE</scope>
</reference>
<evidence type="ECO:0000256" key="5">
    <source>
        <dbReference type="ARBA" id="ARBA00023136"/>
    </source>
</evidence>
<dbReference type="Gene3D" id="1.20.1640.10">
    <property type="entry name" value="Multidrug efflux transporter AcrB transmembrane domain"/>
    <property type="match status" value="2"/>
</dbReference>
<dbReference type="GeneTree" id="ENSGT00940000159901"/>
<evidence type="ECO:0000256" key="1">
    <source>
        <dbReference type="ARBA" id="ARBA00004141"/>
    </source>
</evidence>
<name>A0A3P8WDX7_CYNSE</name>
<comment type="subcellular location">
    <subcellularLocation>
        <location evidence="1">Membrane</location>
        <topology evidence="1">Multi-pass membrane protein</topology>
    </subcellularLocation>
</comment>
<feature type="transmembrane region" description="Helical" evidence="9">
    <location>
        <begin position="980"/>
        <end position="999"/>
    </location>
</feature>
<evidence type="ECO:0000259" key="10">
    <source>
        <dbReference type="PROSITE" id="PS50156"/>
    </source>
</evidence>
<evidence type="ECO:0000256" key="6">
    <source>
        <dbReference type="ARBA" id="ARBA00023170"/>
    </source>
</evidence>
<keyword evidence="7" id="KW-0325">Glycoprotein</keyword>
<dbReference type="AlphaFoldDB" id="A0A3P8WDX7"/>
<dbReference type="InterPro" id="IPR004766">
    <property type="entry name" value="TM_rcpt_patched"/>
</dbReference>
<feature type="transmembrane region" description="Helical" evidence="9">
    <location>
        <begin position="518"/>
        <end position="543"/>
    </location>
</feature>
<evidence type="ECO:0000256" key="8">
    <source>
        <dbReference type="SAM" id="MobiDB-lite"/>
    </source>
</evidence>
<dbReference type="GO" id="GO:0097108">
    <property type="term" value="F:hedgehog family protein binding"/>
    <property type="evidence" value="ECO:0007669"/>
    <property type="project" value="TreeGrafter"/>
</dbReference>
<dbReference type="InterPro" id="IPR053958">
    <property type="entry name" value="HMGCR/SNAP/NPC1-like_SSD"/>
</dbReference>
<dbReference type="PANTHER" id="PTHR46022:SF3">
    <property type="entry name" value="PROTEIN PATCHED HOMOLOG 2"/>
    <property type="match status" value="1"/>
</dbReference>
<dbReference type="FunFam" id="1.20.1640.10:FF:000007">
    <property type="entry name" value="Protein patched homolog 1"/>
    <property type="match status" value="1"/>
</dbReference>
<feature type="transmembrane region" description="Helical" evidence="9">
    <location>
        <begin position="952"/>
        <end position="973"/>
    </location>
</feature>
<dbReference type="FunFam" id="1.20.1640.10:FF:000003">
    <property type="entry name" value="protein patched homolog 1"/>
    <property type="match status" value="1"/>
</dbReference>
<dbReference type="InterPro" id="IPR000731">
    <property type="entry name" value="SSD"/>
</dbReference>
<dbReference type="GO" id="GO:0005119">
    <property type="term" value="F:smoothened binding"/>
    <property type="evidence" value="ECO:0007669"/>
    <property type="project" value="TreeGrafter"/>
</dbReference>
<feature type="transmembrane region" description="Helical" evidence="9">
    <location>
        <begin position="417"/>
        <end position="442"/>
    </location>
</feature>
<dbReference type="SUPFAM" id="SSF82866">
    <property type="entry name" value="Multidrug efflux transporter AcrB transmembrane domain"/>
    <property type="match status" value="2"/>
</dbReference>
<feature type="transmembrane region" description="Helical" evidence="9">
    <location>
        <begin position="676"/>
        <end position="696"/>
    </location>
</feature>
<evidence type="ECO:0000256" key="4">
    <source>
        <dbReference type="ARBA" id="ARBA00022989"/>
    </source>
</evidence>
<proteinExistence type="inferred from homology"/>
<dbReference type="Ensembl" id="ENSCSET00000025975.1">
    <property type="protein sequence ID" value="ENSCSEP00000025638.1"/>
    <property type="gene ID" value="ENSCSEG00000016338.1"/>
</dbReference>
<evidence type="ECO:0000256" key="9">
    <source>
        <dbReference type="SAM" id="Phobius"/>
    </source>
</evidence>
<organism evidence="11 12">
    <name type="scientific">Cynoglossus semilaevis</name>
    <name type="common">Tongue sole</name>
    <dbReference type="NCBI Taxonomy" id="244447"/>
    <lineage>
        <taxon>Eukaryota</taxon>
        <taxon>Metazoa</taxon>
        <taxon>Chordata</taxon>
        <taxon>Craniata</taxon>
        <taxon>Vertebrata</taxon>
        <taxon>Euteleostomi</taxon>
        <taxon>Actinopterygii</taxon>
        <taxon>Neopterygii</taxon>
        <taxon>Teleostei</taxon>
        <taxon>Neoteleostei</taxon>
        <taxon>Acanthomorphata</taxon>
        <taxon>Carangaria</taxon>
        <taxon>Pleuronectiformes</taxon>
        <taxon>Pleuronectoidei</taxon>
        <taxon>Cynoglossidae</taxon>
        <taxon>Cynoglossinae</taxon>
        <taxon>Cynoglossus</taxon>
    </lineage>
</organism>
<keyword evidence="3 9" id="KW-0812">Transmembrane</keyword>
<feature type="compositionally biased region" description="Pro residues" evidence="8">
    <location>
        <begin position="1120"/>
        <end position="1131"/>
    </location>
</feature>
<feature type="transmembrane region" description="Helical" evidence="9">
    <location>
        <begin position="1005"/>
        <end position="1030"/>
    </location>
</feature>
<dbReference type="PROSITE" id="PS50156">
    <property type="entry name" value="SSD"/>
    <property type="match status" value="1"/>
</dbReference>
<sequence length="1236" mass="137274">MLGWSFETRLAPGKTRNPSPDLSPAVGQKAPLWIRARFQALMFTLGCHIQRHCGKVLFIGLLVFGALSVGLRVAAIETDIEKLWVEAGSRVTTELRYTREKQGEESVFTSQMLIQTPKEEGTNILTQEALLVHLEAALSASKVHVSLFGKSWDLNKICYKSGVPVIENVMIERVSWKTDFFYPCAWAKLQGGSAYLPGMPDIQWMNLDPVKLMEELSQYTSLEGFKEMLDKAQVGHAYMNRSCLDPADPDCPLSAPNKDKGDSPDIARHLQGGCHGFSRKFMHWQEDLILGGLVKNSQDILLSAEALQTMFLLMSPTQLYEHFKDDYEIHDINWNEEKATAILEMWQRKFVEVVHQSIPTNSSQSIHAFSTTTLNDIMKSFSDVSVIRVAGGYLLMLAYACVTMLRWDCAKSQGAVGLAGVLLVALSVAAGLGLCSLMGLSFNAATTQVLPFLALGIGVDDMFLLAHSFTEAGSNIPLKERTGDCLRRTGTSVALTSLNNMIAFFMAALVPIPALRAFSLQAAIVVVFNFAMVLLIFPAILSLDLHRREDKRLDVLCCLYSPCSDRVIQLSPQELSDAGEQPTQITTTVQAFTQCDAAGQHIVTILPPTSQISTMPDPYGSQLFTPTSSSTRDLLAQVEDSKSGKKCVPLPFMHWNLSTFAREKYAPLLLKPKSKAIVVILFLGLLGLSLYGTTMVHDGLYLTDIVPRDTKEYDFIDAQFKYFSFYNMYLVTMDGFDYARSQRLLIQLHNAFNSVKYVVRGSDNKLPRMWLHYFYDWLRGLQASFDADWQAGRITADSYRNGTEDGALAYKLLIQTGSKKEPFNYSQLISRRLIDAEGLVPAEVFYIYLTVWVSNDPLGYAASQANFCPRPREWIYDKYDTTGENLRIPAAEPLEFAQFPFYLNGLRQASDFVEAIESVRAICDEFSRKGVFNYPNGYPFLFWEQYIGLRHWFLLAISVVLACTFLVCAILLLNPWTAGIIVFILGMMTVELFGIMGLIGIKLSAIPVVILIASVGIGVEFTVHIALGFLTAIGNRNKRSAVALEHMFAPVVDGAISTLLGVLMLAGSEFDFIVRYFFAVLVILTVLGILNGLVLLPVLLSMMGPSAEVTPANNASRLPTPSPEPPLPPPLTHHGYYTGHHNPRSTRQHAFSESSDSEYYSEVTTTSGIGDVDYKYCDRSPYITSHAGVPSATSHILLEASKNPSYPKLTVRCMDTPLTTDVVFGLFKIVIFVQVN</sequence>
<feature type="transmembrane region" description="Helical" evidence="9">
    <location>
        <begin position="448"/>
        <end position="469"/>
    </location>
</feature>
<feature type="region of interest" description="Disordered" evidence="8">
    <location>
        <begin position="1"/>
        <end position="25"/>
    </location>
</feature>
<keyword evidence="4 9" id="KW-1133">Transmembrane helix</keyword>
<feature type="domain" description="SSD" evidence="10">
    <location>
        <begin position="385"/>
        <end position="543"/>
    </location>
</feature>
<keyword evidence="6" id="KW-0675">Receptor</keyword>
<dbReference type="GO" id="GO:0005886">
    <property type="term" value="C:plasma membrane"/>
    <property type="evidence" value="ECO:0007669"/>
    <property type="project" value="TreeGrafter"/>
</dbReference>
<reference evidence="11" key="3">
    <citation type="submission" date="2025-09" db="UniProtKB">
        <authorList>
            <consortium name="Ensembl"/>
        </authorList>
    </citation>
    <scope>IDENTIFICATION</scope>
</reference>
<dbReference type="NCBIfam" id="TIGR00918">
    <property type="entry name" value="2A060602"/>
    <property type="match status" value="1"/>
</dbReference>
<dbReference type="GO" id="GO:0045879">
    <property type="term" value="P:negative regulation of smoothened signaling pathway"/>
    <property type="evidence" value="ECO:0007669"/>
    <property type="project" value="TreeGrafter"/>
</dbReference>
<comment type="similarity">
    <text evidence="2">Belongs to the patched family.</text>
</comment>
<feature type="transmembrane region" description="Helical" evidence="9">
    <location>
        <begin position="1073"/>
        <end position="1096"/>
    </location>
</feature>
<keyword evidence="5 9" id="KW-0472">Membrane</keyword>
<feature type="transmembrane region" description="Helical" evidence="9">
    <location>
        <begin position="490"/>
        <end position="512"/>
    </location>
</feature>
<reference evidence="11" key="2">
    <citation type="submission" date="2025-08" db="UniProtKB">
        <authorList>
            <consortium name="Ensembl"/>
        </authorList>
    </citation>
    <scope>IDENTIFICATION</scope>
</reference>
<evidence type="ECO:0000256" key="7">
    <source>
        <dbReference type="ARBA" id="ARBA00023180"/>
    </source>
</evidence>
<keyword evidence="12" id="KW-1185">Reference proteome</keyword>
<evidence type="ECO:0000313" key="11">
    <source>
        <dbReference type="Ensembl" id="ENSCSEP00000025638.1"/>
    </source>
</evidence>
<dbReference type="PANTHER" id="PTHR46022">
    <property type="entry name" value="PROTEIN PATCHED"/>
    <property type="match status" value="1"/>
</dbReference>
<evidence type="ECO:0000256" key="2">
    <source>
        <dbReference type="ARBA" id="ARBA00005585"/>
    </source>
</evidence>
<accession>A0A3P8WDX7</accession>
<feature type="transmembrane region" description="Helical" evidence="9">
    <location>
        <begin position="1042"/>
        <end position="1067"/>
    </location>
</feature>
<dbReference type="Proteomes" id="UP000265120">
    <property type="component" value="Chromosome 20"/>
</dbReference>
<feature type="transmembrane region" description="Helical" evidence="9">
    <location>
        <begin position="386"/>
        <end position="405"/>
    </location>
</feature>
<evidence type="ECO:0000256" key="3">
    <source>
        <dbReference type="ARBA" id="ARBA00022692"/>
    </source>
</evidence>
<feature type="region of interest" description="Disordered" evidence="8">
    <location>
        <begin position="1110"/>
        <end position="1157"/>
    </location>
</feature>
<dbReference type="GO" id="GO:0008158">
    <property type="term" value="F:hedgehog receptor activity"/>
    <property type="evidence" value="ECO:0007669"/>
    <property type="project" value="InterPro"/>
</dbReference>
<evidence type="ECO:0000313" key="12">
    <source>
        <dbReference type="Proteomes" id="UP000265120"/>
    </source>
</evidence>
<protein>
    <submittedName>
        <fullName evidence="11">Patched 2</fullName>
    </submittedName>
</protein>